<dbReference type="Proteomes" id="UP001311232">
    <property type="component" value="Unassembled WGS sequence"/>
</dbReference>
<accession>A0AAV9QU04</accession>
<evidence type="ECO:0000313" key="2">
    <source>
        <dbReference type="Proteomes" id="UP001311232"/>
    </source>
</evidence>
<name>A0AAV9QU04_9TELE</name>
<gene>
    <name evidence="1" type="ORF">CRENBAI_006233</name>
</gene>
<proteinExistence type="predicted"/>
<dbReference type="AlphaFoldDB" id="A0AAV9QU04"/>
<reference evidence="1 2" key="1">
    <citation type="submission" date="2021-06" db="EMBL/GenBank/DDBJ databases">
        <authorList>
            <person name="Palmer J.M."/>
        </authorList>
    </citation>
    <scope>NUCLEOTIDE SEQUENCE [LARGE SCALE GENOMIC DNA]</scope>
    <source>
        <strain evidence="1 2">MEX-2019</strain>
        <tissue evidence="1">Muscle</tissue>
    </source>
</reference>
<protein>
    <submittedName>
        <fullName evidence="1">Uncharacterized protein</fullName>
    </submittedName>
</protein>
<dbReference type="EMBL" id="JAHHUM010002738">
    <property type="protein sequence ID" value="KAK5600961.1"/>
    <property type="molecule type" value="Genomic_DNA"/>
</dbReference>
<evidence type="ECO:0000313" key="1">
    <source>
        <dbReference type="EMBL" id="KAK5600961.1"/>
    </source>
</evidence>
<organism evidence="1 2">
    <name type="scientific">Crenichthys baileyi</name>
    <name type="common">White River springfish</name>
    <dbReference type="NCBI Taxonomy" id="28760"/>
    <lineage>
        <taxon>Eukaryota</taxon>
        <taxon>Metazoa</taxon>
        <taxon>Chordata</taxon>
        <taxon>Craniata</taxon>
        <taxon>Vertebrata</taxon>
        <taxon>Euteleostomi</taxon>
        <taxon>Actinopterygii</taxon>
        <taxon>Neopterygii</taxon>
        <taxon>Teleostei</taxon>
        <taxon>Neoteleostei</taxon>
        <taxon>Acanthomorphata</taxon>
        <taxon>Ovalentaria</taxon>
        <taxon>Atherinomorphae</taxon>
        <taxon>Cyprinodontiformes</taxon>
        <taxon>Goodeidae</taxon>
        <taxon>Crenichthys</taxon>
    </lineage>
</organism>
<keyword evidence="2" id="KW-1185">Reference proteome</keyword>
<comment type="caution">
    <text evidence="1">The sequence shown here is derived from an EMBL/GenBank/DDBJ whole genome shotgun (WGS) entry which is preliminary data.</text>
</comment>
<sequence length="107" mass="11836">MSEDLFCAFKRSIPGEHTQSLKTNLTKLDCNNTIHHSAEGRVIWDIKQTTKPHCPAVDLQNPLQNILIQDSGTPFIEAVGRQLSHSPCTPLRVCIAGESLTVRAWSA</sequence>